<dbReference type="VEuPathDB" id="FungiDB:BDEG_26520"/>
<reference evidence="4 5" key="1">
    <citation type="submission" date="2006-10" db="EMBL/GenBank/DDBJ databases">
        <title>The Genome Sequence of Batrachochytrium dendrobatidis JEL423.</title>
        <authorList>
            <consortium name="The Broad Institute Genome Sequencing Platform"/>
            <person name="Birren B."/>
            <person name="Lander E."/>
            <person name="Galagan J."/>
            <person name="Cuomo C."/>
            <person name="Devon K."/>
            <person name="Jaffe D."/>
            <person name="Butler J."/>
            <person name="Alvarez P."/>
            <person name="Gnerre S."/>
            <person name="Grabherr M."/>
            <person name="Kleber M."/>
            <person name="Mauceli E."/>
            <person name="Brockman W."/>
            <person name="Young S."/>
            <person name="LaButti K."/>
            <person name="Sykes S."/>
            <person name="DeCaprio D."/>
            <person name="Crawford M."/>
            <person name="Koehrsen M."/>
            <person name="Engels R."/>
            <person name="Montgomery P."/>
            <person name="Pearson M."/>
            <person name="Howarth C."/>
            <person name="Larson L."/>
            <person name="White J."/>
            <person name="O'Leary S."/>
            <person name="Kodira C."/>
            <person name="Zeng Q."/>
            <person name="Yandava C."/>
            <person name="Alvarado L."/>
            <person name="Longcore J."/>
            <person name="James T."/>
        </authorList>
    </citation>
    <scope>NUCLEOTIDE SEQUENCE [LARGE SCALE GENOMIC DNA]</scope>
    <source>
        <strain evidence="4 5">JEL423</strain>
    </source>
</reference>
<dbReference type="Gene3D" id="3.30.160.60">
    <property type="entry name" value="Classic Zinc Finger"/>
    <property type="match status" value="1"/>
</dbReference>
<dbReference type="InterPro" id="IPR013087">
    <property type="entry name" value="Znf_C2H2_type"/>
</dbReference>
<feature type="region of interest" description="Disordered" evidence="2">
    <location>
        <begin position="178"/>
        <end position="205"/>
    </location>
</feature>
<organism evidence="4 5">
    <name type="scientific">Batrachochytrium dendrobatidis (strain JEL423)</name>
    <dbReference type="NCBI Taxonomy" id="403673"/>
    <lineage>
        <taxon>Eukaryota</taxon>
        <taxon>Fungi</taxon>
        <taxon>Fungi incertae sedis</taxon>
        <taxon>Chytridiomycota</taxon>
        <taxon>Chytridiomycota incertae sedis</taxon>
        <taxon>Chytridiomycetes</taxon>
        <taxon>Rhizophydiales</taxon>
        <taxon>Rhizophydiales incertae sedis</taxon>
        <taxon>Batrachochytrium</taxon>
    </lineage>
</organism>
<dbReference type="PROSITE" id="PS00028">
    <property type="entry name" value="ZINC_FINGER_C2H2_1"/>
    <property type="match status" value="1"/>
</dbReference>
<name>A0A177WSP5_BATDL</name>
<feature type="domain" description="C2H2-type" evidence="3">
    <location>
        <begin position="156"/>
        <end position="185"/>
    </location>
</feature>
<proteinExistence type="predicted"/>
<evidence type="ECO:0000256" key="1">
    <source>
        <dbReference type="PROSITE-ProRule" id="PRU00042"/>
    </source>
</evidence>
<evidence type="ECO:0000259" key="3">
    <source>
        <dbReference type="PROSITE" id="PS50157"/>
    </source>
</evidence>
<protein>
    <recommendedName>
        <fullName evidence="3">C2H2-type domain-containing protein</fullName>
    </recommendedName>
</protein>
<evidence type="ECO:0000313" key="5">
    <source>
        <dbReference type="Proteomes" id="UP000077115"/>
    </source>
</evidence>
<dbReference type="SUPFAM" id="SSF57667">
    <property type="entry name" value="beta-beta-alpha zinc fingers"/>
    <property type="match status" value="1"/>
</dbReference>
<keyword evidence="1" id="KW-0479">Metal-binding</keyword>
<dbReference type="AlphaFoldDB" id="A0A177WSP5"/>
<dbReference type="PROSITE" id="PS50157">
    <property type="entry name" value="ZINC_FINGER_C2H2_2"/>
    <property type="match status" value="1"/>
</dbReference>
<evidence type="ECO:0000256" key="2">
    <source>
        <dbReference type="SAM" id="MobiDB-lite"/>
    </source>
</evidence>
<reference evidence="4 5" key="2">
    <citation type="submission" date="2016-05" db="EMBL/GenBank/DDBJ databases">
        <title>Lineage-specific infection strategies underlie the spectrum of fungal disease in amphibians.</title>
        <authorList>
            <person name="Cuomo C.A."/>
            <person name="Farrer R.A."/>
            <person name="James T."/>
            <person name="Longcore J."/>
            <person name="Birren B."/>
        </authorList>
    </citation>
    <scope>NUCLEOTIDE SEQUENCE [LARGE SCALE GENOMIC DNA]</scope>
    <source>
        <strain evidence="4 5">JEL423</strain>
    </source>
</reference>
<gene>
    <name evidence="4" type="ORF">BDEG_26520</name>
</gene>
<dbReference type="Proteomes" id="UP000077115">
    <property type="component" value="Unassembled WGS sequence"/>
</dbReference>
<evidence type="ECO:0000313" key="4">
    <source>
        <dbReference type="EMBL" id="OAJ43139.1"/>
    </source>
</evidence>
<dbReference type="GO" id="GO:0008270">
    <property type="term" value="F:zinc ion binding"/>
    <property type="evidence" value="ECO:0007669"/>
    <property type="project" value="UniProtKB-KW"/>
</dbReference>
<keyword evidence="1" id="KW-0863">Zinc-finger</keyword>
<keyword evidence="1" id="KW-0862">Zinc</keyword>
<dbReference type="STRING" id="403673.A0A177WSP5"/>
<sequence length="359" mass="39261">MASFNSIPHSTSGNLVNEFVIKHQPQTMPIMMPSMAPTRAAMSSSFGGSSVSSVSENLRYTEGQDRISPELITPSPEFDIDAALRGDPFGSTGVFPIPPGNNMGTNGSFPIKNSVMMDKLGKLQDFRVGPLTTLKRDSSNSSIRSCNSSPDTKGQHVCQFPTCGRHFKRQDQLFRHVRSHSTSATESRHKRQNSHGSQGSFLDYSDTESVDSLPVRFTYGTNIAANQNNASMIVNNTYHQPSPLVMNSVPMMMNSTPVIMKGSVASKHPGSTIVMGKSAMLMGNGSMLMHQNTNIPMKNDPSIHSSPRQKSRSIVYEQPHHGLKTAANPNNAAVVPSQRFIYKPIIAYTDYDACFFNNP</sequence>
<dbReference type="InterPro" id="IPR036236">
    <property type="entry name" value="Znf_C2H2_sf"/>
</dbReference>
<dbReference type="OrthoDB" id="2666445at2759"/>
<accession>A0A177WSP5</accession>
<dbReference type="EMBL" id="DS022309">
    <property type="protein sequence ID" value="OAJ43139.1"/>
    <property type="molecule type" value="Genomic_DNA"/>
</dbReference>